<sequence>MSDKWICTECDFISEDIEKLPEATLVVNGQVWMWRVCPECMSADCFTWACWKCDQRGTMGTPTEEHGYVRSCYKHQPECKQRAKK</sequence>
<reference evidence="1" key="1">
    <citation type="journal article" date="2015" name="Nature">
        <title>Complex archaea that bridge the gap between prokaryotes and eukaryotes.</title>
        <authorList>
            <person name="Spang A."/>
            <person name="Saw J.H."/>
            <person name="Jorgensen S.L."/>
            <person name="Zaremba-Niedzwiedzka K."/>
            <person name="Martijn J."/>
            <person name="Lind A.E."/>
            <person name="van Eijk R."/>
            <person name="Schleper C."/>
            <person name="Guy L."/>
            <person name="Ettema T.J."/>
        </authorList>
    </citation>
    <scope>NUCLEOTIDE SEQUENCE</scope>
</reference>
<comment type="caution">
    <text evidence="1">The sequence shown here is derived from an EMBL/GenBank/DDBJ whole genome shotgun (WGS) entry which is preliminary data.</text>
</comment>
<organism evidence="1">
    <name type="scientific">marine sediment metagenome</name>
    <dbReference type="NCBI Taxonomy" id="412755"/>
    <lineage>
        <taxon>unclassified sequences</taxon>
        <taxon>metagenomes</taxon>
        <taxon>ecological metagenomes</taxon>
    </lineage>
</organism>
<dbReference type="AlphaFoldDB" id="A0A0F9A9E4"/>
<evidence type="ECO:0000313" key="1">
    <source>
        <dbReference type="EMBL" id="KKK75144.1"/>
    </source>
</evidence>
<gene>
    <name evidence="1" type="ORF">LCGC14_2876680</name>
</gene>
<accession>A0A0F9A9E4</accession>
<dbReference type="EMBL" id="LAZR01055996">
    <property type="protein sequence ID" value="KKK75144.1"/>
    <property type="molecule type" value="Genomic_DNA"/>
</dbReference>
<proteinExistence type="predicted"/>
<name>A0A0F9A9E4_9ZZZZ</name>
<protein>
    <submittedName>
        <fullName evidence="1">Uncharacterized protein</fullName>
    </submittedName>
</protein>